<dbReference type="GeneID" id="30998312"/>
<evidence type="ECO:0000313" key="8">
    <source>
        <dbReference type="Proteomes" id="UP000095085"/>
    </source>
</evidence>
<name>A0A1E4RII1_9ASCO</name>
<feature type="domain" description="PWI" evidence="6">
    <location>
        <begin position="21"/>
        <end position="120"/>
    </location>
</feature>
<evidence type="ECO:0000256" key="5">
    <source>
        <dbReference type="ARBA" id="ARBA00025004"/>
    </source>
</evidence>
<evidence type="ECO:0000313" key="7">
    <source>
        <dbReference type="EMBL" id="ODV67069.1"/>
    </source>
</evidence>
<dbReference type="Proteomes" id="UP000095085">
    <property type="component" value="Unassembled WGS sequence"/>
</dbReference>
<dbReference type="Gene3D" id="1.20.1390.10">
    <property type="entry name" value="PWI domain"/>
    <property type="match status" value="1"/>
</dbReference>
<keyword evidence="4" id="KW-0508">mRNA splicing</keyword>
<evidence type="ECO:0000256" key="3">
    <source>
        <dbReference type="ARBA" id="ARBA00022664"/>
    </source>
</evidence>
<comment type="similarity">
    <text evidence="1">Belongs to the SNU71 family.</text>
</comment>
<protein>
    <recommendedName>
        <fullName evidence="2">U1 small nuclear ribonucleoprotein component SNU71</fullName>
    </recommendedName>
</protein>
<accession>A0A1E4RII1</accession>
<dbReference type="STRING" id="984485.A0A1E4RII1"/>
<feature type="non-terminal residue" evidence="7">
    <location>
        <position position="1"/>
    </location>
</feature>
<dbReference type="RefSeq" id="XP_020076136.1">
    <property type="nucleotide sequence ID" value="XM_020223763.1"/>
</dbReference>
<evidence type="ECO:0000259" key="6">
    <source>
        <dbReference type="PROSITE" id="PS51025"/>
    </source>
</evidence>
<dbReference type="PROSITE" id="PS51025">
    <property type="entry name" value="PWI"/>
    <property type="match status" value="1"/>
</dbReference>
<dbReference type="InterPro" id="IPR002483">
    <property type="entry name" value="PWI_dom"/>
</dbReference>
<dbReference type="InterPro" id="IPR036483">
    <property type="entry name" value="PWI_dom_sf"/>
</dbReference>
<keyword evidence="8" id="KW-1185">Reference proteome</keyword>
<dbReference type="SMART" id="SM00311">
    <property type="entry name" value="PWI"/>
    <property type="match status" value="1"/>
</dbReference>
<keyword evidence="3" id="KW-0507">mRNA processing</keyword>
<evidence type="ECO:0000256" key="2">
    <source>
        <dbReference type="ARBA" id="ARBA00014280"/>
    </source>
</evidence>
<sequence length="126" mass="14988">YKVKEVEEDYVARQNSRELSRLKLNKIFDIKVNISQVNFAIVKKWIFVQLNQILPDDDIVMDYLCEMLTQDENPDIKVIHLQMKEFMGEDDSKKFCKKLWLLLNSAQQDPDGIPKEILEETKRKLE</sequence>
<comment type="function">
    <text evidence="5">Component of the U1 snRNP particle, which recognizes and binds the 5'-splice site of pre-mRNA. Together with other non-snRNP factors, U1 snRNP forms the spliceosomal commitment complex, that targets pre-mRNA to the splicing pathway.</text>
</comment>
<keyword evidence="4" id="KW-0747">Spliceosome</keyword>
<dbReference type="OrthoDB" id="163257at2759"/>
<dbReference type="SUPFAM" id="SSF101233">
    <property type="entry name" value="PWI domain"/>
    <property type="match status" value="1"/>
</dbReference>
<gene>
    <name evidence="7" type="ORF">HYPBUDRAFT_85844</name>
</gene>
<evidence type="ECO:0000256" key="1">
    <source>
        <dbReference type="ARBA" id="ARBA00005544"/>
    </source>
</evidence>
<feature type="non-terminal residue" evidence="7">
    <location>
        <position position="126"/>
    </location>
</feature>
<proteinExistence type="inferred from homology"/>
<dbReference type="Pfam" id="PF01480">
    <property type="entry name" value="PWI"/>
    <property type="match status" value="1"/>
</dbReference>
<evidence type="ECO:0000256" key="4">
    <source>
        <dbReference type="ARBA" id="ARBA00022728"/>
    </source>
</evidence>
<dbReference type="EMBL" id="KV454541">
    <property type="protein sequence ID" value="ODV67069.1"/>
    <property type="molecule type" value="Genomic_DNA"/>
</dbReference>
<dbReference type="GO" id="GO:0005681">
    <property type="term" value="C:spliceosomal complex"/>
    <property type="evidence" value="ECO:0007669"/>
    <property type="project" value="UniProtKB-KW"/>
</dbReference>
<reference evidence="8" key="1">
    <citation type="submission" date="2016-05" db="EMBL/GenBank/DDBJ databases">
        <title>Comparative genomics of biotechnologically important yeasts.</title>
        <authorList>
            <consortium name="DOE Joint Genome Institute"/>
            <person name="Riley R."/>
            <person name="Haridas S."/>
            <person name="Wolfe K.H."/>
            <person name="Lopes M.R."/>
            <person name="Hittinger C.T."/>
            <person name="Goker M."/>
            <person name="Salamov A."/>
            <person name="Wisecaver J."/>
            <person name="Long T.M."/>
            <person name="Aerts A.L."/>
            <person name="Barry K."/>
            <person name="Choi C."/>
            <person name="Clum A."/>
            <person name="Coughlan A.Y."/>
            <person name="Deshpande S."/>
            <person name="Douglass A.P."/>
            <person name="Hanson S.J."/>
            <person name="Klenk H.-P."/>
            <person name="Labutti K."/>
            <person name="Lapidus A."/>
            <person name="Lindquist E."/>
            <person name="Lipzen A."/>
            <person name="Meier-Kolthoff J.P."/>
            <person name="Ohm R.A."/>
            <person name="Otillar R.P."/>
            <person name="Pangilinan J."/>
            <person name="Peng Y."/>
            <person name="Rokas A."/>
            <person name="Rosa C.A."/>
            <person name="Scheuner C."/>
            <person name="Sibirny A.A."/>
            <person name="Slot J.C."/>
            <person name="Stielow J.B."/>
            <person name="Sun H."/>
            <person name="Kurtzman C.P."/>
            <person name="Blackwell M."/>
            <person name="Grigoriev I.V."/>
            <person name="Jeffries T.W."/>
        </authorList>
    </citation>
    <scope>NUCLEOTIDE SEQUENCE [LARGE SCALE GENOMIC DNA]</scope>
    <source>
        <strain evidence="8">NRRL Y-1933</strain>
    </source>
</reference>
<organism evidence="7 8">
    <name type="scientific">Hyphopichia burtonii NRRL Y-1933</name>
    <dbReference type="NCBI Taxonomy" id="984485"/>
    <lineage>
        <taxon>Eukaryota</taxon>
        <taxon>Fungi</taxon>
        <taxon>Dikarya</taxon>
        <taxon>Ascomycota</taxon>
        <taxon>Saccharomycotina</taxon>
        <taxon>Pichiomycetes</taxon>
        <taxon>Debaryomycetaceae</taxon>
        <taxon>Hyphopichia</taxon>
    </lineage>
</organism>
<dbReference type="AlphaFoldDB" id="A0A1E4RII1"/>
<dbReference type="GO" id="GO:0006397">
    <property type="term" value="P:mRNA processing"/>
    <property type="evidence" value="ECO:0007669"/>
    <property type="project" value="UniProtKB-KW"/>
</dbReference>